<dbReference type="OrthoDB" id="3267098at2759"/>
<gene>
    <name evidence="1" type="ORF">BDN71DRAFT_1393825</name>
</gene>
<organism evidence="1 2">
    <name type="scientific">Pleurotus eryngii</name>
    <name type="common">Boletus of the steppes</name>
    <dbReference type="NCBI Taxonomy" id="5323"/>
    <lineage>
        <taxon>Eukaryota</taxon>
        <taxon>Fungi</taxon>
        <taxon>Dikarya</taxon>
        <taxon>Basidiomycota</taxon>
        <taxon>Agaricomycotina</taxon>
        <taxon>Agaricomycetes</taxon>
        <taxon>Agaricomycetidae</taxon>
        <taxon>Agaricales</taxon>
        <taxon>Pleurotineae</taxon>
        <taxon>Pleurotaceae</taxon>
        <taxon>Pleurotus</taxon>
    </lineage>
</organism>
<accession>A0A9P6D617</accession>
<proteinExistence type="predicted"/>
<evidence type="ECO:0000313" key="1">
    <source>
        <dbReference type="EMBL" id="KAF9494121.1"/>
    </source>
</evidence>
<evidence type="ECO:0000313" key="2">
    <source>
        <dbReference type="Proteomes" id="UP000807025"/>
    </source>
</evidence>
<dbReference type="AlphaFoldDB" id="A0A9P6D617"/>
<dbReference type="Proteomes" id="UP000807025">
    <property type="component" value="Unassembled WGS sequence"/>
</dbReference>
<dbReference type="EMBL" id="MU154577">
    <property type="protein sequence ID" value="KAF9494121.1"/>
    <property type="molecule type" value="Genomic_DNA"/>
</dbReference>
<feature type="non-terminal residue" evidence="1">
    <location>
        <position position="1"/>
    </location>
</feature>
<protein>
    <submittedName>
        <fullName evidence="1">Uncharacterized protein</fullName>
    </submittedName>
</protein>
<reference evidence="1" key="1">
    <citation type="submission" date="2020-11" db="EMBL/GenBank/DDBJ databases">
        <authorList>
            <consortium name="DOE Joint Genome Institute"/>
            <person name="Ahrendt S."/>
            <person name="Riley R."/>
            <person name="Andreopoulos W."/>
            <person name="Labutti K."/>
            <person name="Pangilinan J."/>
            <person name="Ruiz-Duenas F.J."/>
            <person name="Barrasa J.M."/>
            <person name="Sanchez-Garcia M."/>
            <person name="Camarero S."/>
            <person name="Miyauchi S."/>
            <person name="Serrano A."/>
            <person name="Linde D."/>
            <person name="Babiker R."/>
            <person name="Drula E."/>
            <person name="Ayuso-Fernandez I."/>
            <person name="Pacheco R."/>
            <person name="Padilla G."/>
            <person name="Ferreira P."/>
            <person name="Barriuso J."/>
            <person name="Kellner H."/>
            <person name="Castanera R."/>
            <person name="Alfaro M."/>
            <person name="Ramirez L."/>
            <person name="Pisabarro A.G."/>
            <person name="Kuo A."/>
            <person name="Tritt A."/>
            <person name="Lipzen A."/>
            <person name="He G."/>
            <person name="Yan M."/>
            <person name="Ng V."/>
            <person name="Cullen D."/>
            <person name="Martin F."/>
            <person name="Rosso M.-N."/>
            <person name="Henrissat B."/>
            <person name="Hibbett D."/>
            <person name="Martinez A.T."/>
            <person name="Grigoriev I.V."/>
        </authorList>
    </citation>
    <scope>NUCLEOTIDE SEQUENCE</scope>
    <source>
        <strain evidence="1">ATCC 90797</strain>
    </source>
</reference>
<keyword evidence="2" id="KW-1185">Reference proteome</keyword>
<sequence>DFLPKLQAHLLACILGLSYSGDEHDFSPQQLRQVVLVNNRLYAHKVLHINYTSYNTHRCEETLNPRTNSDFMAMSHDAHNPFWYGRILHIFHVVVHHPELATNQQMDFLWVRWFGINHSFSSGWHA</sequence>
<comment type="caution">
    <text evidence="1">The sequence shown here is derived from an EMBL/GenBank/DDBJ whole genome shotgun (WGS) entry which is preliminary data.</text>
</comment>
<name>A0A9P6D617_PLEER</name>